<dbReference type="PROSITE" id="PS00198">
    <property type="entry name" value="4FE4S_FER_1"/>
    <property type="match status" value="1"/>
</dbReference>
<evidence type="ECO:0000313" key="7">
    <source>
        <dbReference type="Proteomes" id="UP000260812"/>
    </source>
</evidence>
<evidence type="ECO:0000313" key="6">
    <source>
        <dbReference type="EMBL" id="RGE58830.1"/>
    </source>
</evidence>
<dbReference type="InterPro" id="IPR029039">
    <property type="entry name" value="Flavoprotein-like_sf"/>
</dbReference>
<dbReference type="PANTHER" id="PTHR43122:SF1">
    <property type="entry name" value="IRON-SULFUR-BINDING PROTEIN"/>
    <property type="match status" value="1"/>
</dbReference>
<protein>
    <submittedName>
        <fullName evidence="6">4Fe-4S dicluster domain-containing protein</fullName>
    </submittedName>
</protein>
<dbReference type="Proteomes" id="UP000260812">
    <property type="component" value="Unassembled WGS sequence"/>
</dbReference>
<keyword evidence="2" id="KW-0408">Iron</keyword>
<comment type="caution">
    <text evidence="6">The sequence shown here is derived from an EMBL/GenBank/DDBJ whole genome shotgun (WGS) entry which is preliminary data.</text>
</comment>
<dbReference type="SUPFAM" id="SSF54862">
    <property type="entry name" value="4Fe-4S ferredoxins"/>
    <property type="match status" value="1"/>
</dbReference>
<feature type="domain" description="4Fe-4S ferredoxin-type" evidence="5">
    <location>
        <begin position="178"/>
        <end position="206"/>
    </location>
</feature>
<keyword evidence="3" id="KW-0411">Iron-sulfur</keyword>
<dbReference type="Pfam" id="PF13237">
    <property type="entry name" value="Fer4_10"/>
    <property type="match status" value="1"/>
</dbReference>
<feature type="domain" description="Flavodoxin-like" evidence="4">
    <location>
        <begin position="5"/>
        <end position="147"/>
    </location>
</feature>
<dbReference type="NCBIfam" id="NF038196">
    <property type="entry name" value="ferrodoxin_EFR1"/>
    <property type="match status" value="1"/>
</dbReference>
<organism evidence="6 7">
    <name type="scientific">Eisenbergiella massiliensis</name>
    <dbReference type="NCBI Taxonomy" id="1720294"/>
    <lineage>
        <taxon>Bacteria</taxon>
        <taxon>Bacillati</taxon>
        <taxon>Bacillota</taxon>
        <taxon>Clostridia</taxon>
        <taxon>Lachnospirales</taxon>
        <taxon>Lachnospiraceae</taxon>
        <taxon>Eisenbergiella</taxon>
    </lineage>
</organism>
<dbReference type="SUPFAM" id="SSF52218">
    <property type="entry name" value="Flavoproteins"/>
    <property type="match status" value="1"/>
</dbReference>
<dbReference type="GO" id="GO:0051536">
    <property type="term" value="F:iron-sulfur cluster binding"/>
    <property type="evidence" value="ECO:0007669"/>
    <property type="project" value="UniProtKB-KW"/>
</dbReference>
<evidence type="ECO:0000256" key="1">
    <source>
        <dbReference type="ARBA" id="ARBA00022723"/>
    </source>
</evidence>
<dbReference type="GO" id="GO:0010181">
    <property type="term" value="F:FMN binding"/>
    <property type="evidence" value="ECO:0007669"/>
    <property type="project" value="InterPro"/>
</dbReference>
<dbReference type="InterPro" id="IPR047964">
    <property type="entry name" value="EFR1-like"/>
</dbReference>
<evidence type="ECO:0000256" key="3">
    <source>
        <dbReference type="ARBA" id="ARBA00023014"/>
    </source>
</evidence>
<feature type="domain" description="4Fe-4S ferredoxin-type" evidence="5">
    <location>
        <begin position="210"/>
        <end position="234"/>
    </location>
</feature>
<dbReference type="GeneID" id="97988248"/>
<keyword evidence="1" id="KW-0479">Metal-binding</keyword>
<accession>A0A3E3I2F5</accession>
<name>A0A3E3I2F5_9FIRM</name>
<dbReference type="PROSITE" id="PS51379">
    <property type="entry name" value="4FE4S_FER_2"/>
    <property type="match status" value="2"/>
</dbReference>
<evidence type="ECO:0000259" key="5">
    <source>
        <dbReference type="PROSITE" id="PS51379"/>
    </source>
</evidence>
<dbReference type="PANTHER" id="PTHR43122">
    <property type="entry name" value="FERREDOXIN SUBUNIT OF PYRUVATE:FLAVODOXIN OXIDOREDUCTASE-RELATED"/>
    <property type="match status" value="1"/>
</dbReference>
<dbReference type="AlphaFoldDB" id="A0A3E3I2F5"/>
<evidence type="ECO:0000256" key="2">
    <source>
        <dbReference type="ARBA" id="ARBA00023004"/>
    </source>
</evidence>
<dbReference type="GO" id="GO:0046872">
    <property type="term" value="F:metal ion binding"/>
    <property type="evidence" value="ECO:0007669"/>
    <property type="project" value="UniProtKB-KW"/>
</dbReference>
<dbReference type="EMBL" id="QVLV01000010">
    <property type="protein sequence ID" value="RGE58830.1"/>
    <property type="molecule type" value="Genomic_DNA"/>
</dbReference>
<dbReference type="Gene3D" id="3.40.50.360">
    <property type="match status" value="1"/>
</dbReference>
<dbReference type="PROSITE" id="PS50902">
    <property type="entry name" value="FLAVODOXIN_LIKE"/>
    <property type="match status" value="1"/>
</dbReference>
<reference evidence="6" key="1">
    <citation type="submission" date="2018-08" db="EMBL/GenBank/DDBJ databases">
        <title>A genome reference for cultivated species of the human gut microbiota.</title>
        <authorList>
            <person name="Zou Y."/>
            <person name="Xue W."/>
            <person name="Luo G."/>
        </authorList>
    </citation>
    <scope>NUCLEOTIDE SEQUENCE [LARGE SCALE GENOMIC DNA]</scope>
    <source>
        <strain evidence="6">TF05-5AC</strain>
    </source>
</reference>
<dbReference type="InterPro" id="IPR017896">
    <property type="entry name" value="4Fe4S_Fe-S-bd"/>
</dbReference>
<dbReference type="InterPro" id="IPR008254">
    <property type="entry name" value="Flavodoxin/NO_synth"/>
</dbReference>
<dbReference type="Gene3D" id="3.30.70.20">
    <property type="match status" value="1"/>
</dbReference>
<gene>
    <name evidence="6" type="ORF">DXC51_15575</name>
</gene>
<dbReference type="GO" id="GO:0016651">
    <property type="term" value="F:oxidoreductase activity, acting on NAD(P)H"/>
    <property type="evidence" value="ECO:0007669"/>
    <property type="project" value="UniProtKB-ARBA"/>
</dbReference>
<evidence type="ECO:0000259" key="4">
    <source>
        <dbReference type="PROSITE" id="PS50902"/>
    </source>
</evidence>
<proteinExistence type="predicted"/>
<dbReference type="RefSeq" id="WP_117544878.1">
    <property type="nucleotide sequence ID" value="NZ_JBKUNB010000009.1"/>
</dbReference>
<keyword evidence="7" id="KW-1185">Reference proteome</keyword>
<dbReference type="InterPro" id="IPR017900">
    <property type="entry name" value="4Fe4S_Fe_S_CS"/>
</dbReference>
<sequence length="257" mass="28049">MLDKVYVVHFSPAGNTRKAALMLAGELAVQVEEYDLTLPLGERRSFAPSDVVIAAGPVYGGRLPGVMAERLSRVQGNGAWFISLAVYGNRAYEDALAELDDRMEQQGFSRLASAALVAQHSIVTQLAAGRPDGQDRREIAEFAGEILHKLKTLAEGNRPEEKATPGNRPYKSWKPMQAVPQIAKDCIRCGLCAQKCPVEAIPAGDPTQTDPSKCILCMRCITICPEKARTLPAPVTEMLSQKLAPFLSVRGKNEWFL</sequence>